<dbReference type="EMBL" id="JABANE010000006">
    <property type="protein sequence ID" value="NME67001.1"/>
    <property type="molecule type" value="Genomic_DNA"/>
</dbReference>
<evidence type="ECO:0000313" key="2">
    <source>
        <dbReference type="Proteomes" id="UP000576082"/>
    </source>
</evidence>
<comment type="caution">
    <text evidence="1">The sequence shown here is derived from an EMBL/GenBank/DDBJ whole genome shotgun (WGS) entry which is preliminary data.</text>
</comment>
<name>A0A7X9NZW1_9BACT</name>
<keyword evidence="2" id="KW-1185">Reference proteome</keyword>
<dbReference type="Proteomes" id="UP000576082">
    <property type="component" value="Unassembled WGS sequence"/>
</dbReference>
<reference evidence="1 2" key="1">
    <citation type="submission" date="2020-04" db="EMBL/GenBank/DDBJ databases">
        <title>Flammeovirga sp. SR4, a novel species isolated from seawater.</title>
        <authorList>
            <person name="Wang X."/>
        </authorList>
    </citation>
    <scope>NUCLEOTIDE SEQUENCE [LARGE SCALE GENOMIC DNA]</scope>
    <source>
        <strain evidence="1 2">ATCC 23126</strain>
    </source>
</reference>
<proteinExistence type="predicted"/>
<evidence type="ECO:0000313" key="1">
    <source>
        <dbReference type="EMBL" id="NME67001.1"/>
    </source>
</evidence>
<protein>
    <submittedName>
        <fullName evidence="1">Uncharacterized protein</fullName>
    </submittedName>
</protein>
<organism evidence="1 2">
    <name type="scientific">Flammeovirga aprica JL-4</name>
    <dbReference type="NCBI Taxonomy" id="694437"/>
    <lineage>
        <taxon>Bacteria</taxon>
        <taxon>Pseudomonadati</taxon>
        <taxon>Bacteroidota</taxon>
        <taxon>Cytophagia</taxon>
        <taxon>Cytophagales</taxon>
        <taxon>Flammeovirgaceae</taxon>
        <taxon>Flammeovirga</taxon>
    </lineage>
</organism>
<dbReference type="RefSeq" id="WP_169655010.1">
    <property type="nucleotide sequence ID" value="NZ_JABANE010000006.1"/>
</dbReference>
<sequence>MQRLLIFLFLFSVSGTLLFAQKKDKKKKNDMIHEATKDLENQSQNLRDSMVFFHPEWENGNLSLKDGTVFKDVPLLYDLERDQVEVLQIEDIELYGGEGMKDTTVLIFEQHEIDEFDFIAHTLDENEQEITVPHHFVNAERFYRDELPAIGIYEIVEEGKVGVIAYPYLWKIMHRTTAHFDPERRRELENSVHDVKGRQAEVYYSFELKEKLYLLLDGKVIYDLDVKRKTFLKVFEGKEEEINEYMRKSGLQYKNREDLIKIVNHYNGLAEMMN</sequence>
<dbReference type="AlphaFoldDB" id="A0A7X9NZW1"/>
<accession>A0A7X9NZW1</accession>
<gene>
    <name evidence="1" type="ORF">HHU12_03390</name>
</gene>